<keyword evidence="5" id="KW-1185">Reference proteome</keyword>
<dbReference type="PROSITE" id="PS00383">
    <property type="entry name" value="TYR_PHOSPHATASE_1"/>
    <property type="match status" value="1"/>
</dbReference>
<evidence type="ECO:0000313" key="4">
    <source>
        <dbReference type="EnsemblMetazoa" id="G17044.6:cds"/>
    </source>
</evidence>
<dbReference type="PANTHER" id="PTHR19134:SF553">
    <property type="entry name" value="TYROSINE-PROTEIN PHOSPHATASE 10D-RELATED"/>
    <property type="match status" value="1"/>
</dbReference>
<dbReference type="PRINTS" id="PR00700">
    <property type="entry name" value="PRTYPHPHTASE"/>
</dbReference>
<protein>
    <submittedName>
        <fullName evidence="4">Uncharacterized protein</fullName>
    </submittedName>
</protein>
<evidence type="ECO:0000256" key="1">
    <source>
        <dbReference type="SAM" id="MobiDB-lite"/>
    </source>
</evidence>
<dbReference type="InterPro" id="IPR003595">
    <property type="entry name" value="Tyr_Pase_cat"/>
</dbReference>
<dbReference type="InterPro" id="IPR029021">
    <property type="entry name" value="Prot-tyrosine_phosphatase-like"/>
</dbReference>
<dbReference type="SUPFAM" id="SSF52799">
    <property type="entry name" value="(Phosphotyrosine protein) phosphatases II"/>
    <property type="match status" value="1"/>
</dbReference>
<name>A0A8W8J6J3_MAGGI</name>
<feature type="domain" description="Tyrosine specific protein phosphatases" evidence="3">
    <location>
        <begin position="60"/>
        <end position="132"/>
    </location>
</feature>
<dbReference type="Proteomes" id="UP000005408">
    <property type="component" value="Unassembled WGS sequence"/>
</dbReference>
<dbReference type="InterPro" id="IPR000242">
    <property type="entry name" value="PTP_cat"/>
</dbReference>
<dbReference type="InterPro" id="IPR016130">
    <property type="entry name" value="Tyr_Pase_AS"/>
</dbReference>
<feature type="compositionally biased region" description="Acidic residues" evidence="1">
    <location>
        <begin position="147"/>
        <end position="159"/>
    </location>
</feature>
<dbReference type="GO" id="GO:0004725">
    <property type="term" value="F:protein tyrosine phosphatase activity"/>
    <property type="evidence" value="ECO:0007669"/>
    <property type="project" value="InterPro"/>
</dbReference>
<dbReference type="PROSITE" id="PS50055">
    <property type="entry name" value="TYR_PHOSPHATASE_PTP"/>
    <property type="match status" value="1"/>
</dbReference>
<feature type="domain" description="Tyrosine-protein phosphatase" evidence="2">
    <location>
        <begin position="1"/>
        <end position="141"/>
    </location>
</feature>
<dbReference type="PROSITE" id="PS50056">
    <property type="entry name" value="TYR_PHOSPHATASE_2"/>
    <property type="match status" value="1"/>
</dbReference>
<dbReference type="Pfam" id="PF00102">
    <property type="entry name" value="Y_phosphatase"/>
    <property type="match status" value="1"/>
</dbReference>
<dbReference type="Gene3D" id="3.90.190.10">
    <property type="entry name" value="Protein tyrosine phosphatase superfamily"/>
    <property type="match status" value="1"/>
</dbReference>
<dbReference type="InterPro" id="IPR000387">
    <property type="entry name" value="Tyr_Pase_dom"/>
</dbReference>
<dbReference type="SMART" id="SM00404">
    <property type="entry name" value="PTPc_motif"/>
    <property type="match status" value="1"/>
</dbReference>
<evidence type="ECO:0000313" key="5">
    <source>
        <dbReference type="Proteomes" id="UP000005408"/>
    </source>
</evidence>
<sequence>AREPVYYGDLVVELESESTLPDYVLRVMSIKLGNRVRKVKQLHYLKWPDMGCPETTWLLLNFVGATRLYLPHNDPGPIVVHCSAGVGRTGTFIAVDYLMQHVRTSDVIDIYSYVMKMRNNRPNMVQTEDQYVFIHDCIKDYVNKNDDDTDDEEEEEEKQEDQSIYMNV</sequence>
<dbReference type="EnsemblMetazoa" id="G17044.6">
    <property type="protein sequence ID" value="G17044.6:cds"/>
    <property type="gene ID" value="G17044"/>
</dbReference>
<accession>A0A8W8J6J3</accession>
<evidence type="ECO:0000259" key="3">
    <source>
        <dbReference type="PROSITE" id="PS50056"/>
    </source>
</evidence>
<evidence type="ECO:0000259" key="2">
    <source>
        <dbReference type="PROSITE" id="PS50055"/>
    </source>
</evidence>
<reference evidence="4" key="1">
    <citation type="submission" date="2022-08" db="UniProtKB">
        <authorList>
            <consortium name="EnsemblMetazoa"/>
        </authorList>
    </citation>
    <scope>IDENTIFICATION</scope>
    <source>
        <strain evidence="4">05x7-T-G4-1.051#20</strain>
    </source>
</reference>
<proteinExistence type="predicted"/>
<dbReference type="PANTHER" id="PTHR19134">
    <property type="entry name" value="RECEPTOR-TYPE TYROSINE-PROTEIN PHOSPHATASE"/>
    <property type="match status" value="1"/>
</dbReference>
<organism evidence="4 5">
    <name type="scientific">Magallana gigas</name>
    <name type="common">Pacific oyster</name>
    <name type="synonym">Crassostrea gigas</name>
    <dbReference type="NCBI Taxonomy" id="29159"/>
    <lineage>
        <taxon>Eukaryota</taxon>
        <taxon>Metazoa</taxon>
        <taxon>Spiralia</taxon>
        <taxon>Lophotrochozoa</taxon>
        <taxon>Mollusca</taxon>
        <taxon>Bivalvia</taxon>
        <taxon>Autobranchia</taxon>
        <taxon>Pteriomorphia</taxon>
        <taxon>Ostreida</taxon>
        <taxon>Ostreoidea</taxon>
        <taxon>Ostreidae</taxon>
        <taxon>Magallana</taxon>
    </lineage>
</organism>
<dbReference type="InterPro" id="IPR050348">
    <property type="entry name" value="Protein-Tyr_Phosphatase"/>
</dbReference>
<dbReference type="SMART" id="SM00194">
    <property type="entry name" value="PTPc"/>
    <property type="match status" value="1"/>
</dbReference>
<dbReference type="AlphaFoldDB" id="A0A8W8J6J3"/>
<feature type="region of interest" description="Disordered" evidence="1">
    <location>
        <begin position="144"/>
        <end position="168"/>
    </location>
</feature>